<name>A0A9D4QG21_RHISA</name>
<keyword evidence="8" id="KW-0406">Ion transport</keyword>
<dbReference type="GO" id="GO:0005886">
    <property type="term" value="C:plasma membrane"/>
    <property type="evidence" value="ECO:0007669"/>
    <property type="project" value="UniProtKB-SubCell"/>
</dbReference>
<evidence type="ECO:0000256" key="3">
    <source>
        <dbReference type="ARBA" id="ARBA00022448"/>
    </source>
</evidence>
<proteinExistence type="inferred from homology"/>
<dbReference type="InterPro" id="IPR038377">
    <property type="entry name" value="Na/Glc_symporter_sf"/>
</dbReference>
<keyword evidence="14" id="KW-1185">Reference proteome</keyword>
<keyword evidence="6 12" id="KW-1133">Transmembrane helix</keyword>
<evidence type="ECO:0000256" key="2">
    <source>
        <dbReference type="ARBA" id="ARBA00006434"/>
    </source>
</evidence>
<dbReference type="EMBL" id="JABSTV010001245">
    <property type="protein sequence ID" value="KAH7982133.1"/>
    <property type="molecule type" value="Genomic_DNA"/>
</dbReference>
<evidence type="ECO:0000256" key="8">
    <source>
        <dbReference type="ARBA" id="ARBA00023065"/>
    </source>
</evidence>
<dbReference type="InterPro" id="IPR001734">
    <property type="entry name" value="Na/solute_symporter"/>
</dbReference>
<feature type="transmembrane region" description="Helical" evidence="12">
    <location>
        <begin position="6"/>
        <end position="27"/>
    </location>
</feature>
<dbReference type="VEuPathDB" id="VectorBase:RSAN_050816"/>
<feature type="transmembrane region" description="Helical" evidence="12">
    <location>
        <begin position="163"/>
        <end position="181"/>
    </location>
</feature>
<evidence type="ECO:0000256" key="5">
    <source>
        <dbReference type="ARBA" id="ARBA00022692"/>
    </source>
</evidence>
<gene>
    <name evidence="13" type="ORF">HPB52_003214</name>
</gene>
<dbReference type="GO" id="GO:0015293">
    <property type="term" value="F:symporter activity"/>
    <property type="evidence" value="ECO:0007669"/>
    <property type="project" value="TreeGrafter"/>
</dbReference>
<keyword evidence="3" id="KW-0813">Transport</keyword>
<evidence type="ECO:0000313" key="13">
    <source>
        <dbReference type="EMBL" id="KAH7982133.1"/>
    </source>
</evidence>
<dbReference type="Pfam" id="PF00474">
    <property type="entry name" value="SSF"/>
    <property type="match status" value="1"/>
</dbReference>
<protein>
    <recommendedName>
        <fullName evidence="15">Sodium-dependent multivitamin transporter</fullName>
    </recommendedName>
</protein>
<keyword evidence="4" id="KW-1003">Cell membrane</keyword>
<dbReference type="PROSITE" id="PS50283">
    <property type="entry name" value="NA_SOLUT_SYMP_3"/>
    <property type="match status" value="1"/>
</dbReference>
<dbReference type="GO" id="GO:0006814">
    <property type="term" value="P:sodium ion transport"/>
    <property type="evidence" value="ECO:0007669"/>
    <property type="project" value="UniProtKB-KW"/>
</dbReference>
<feature type="transmembrane region" description="Helical" evidence="12">
    <location>
        <begin position="298"/>
        <end position="320"/>
    </location>
</feature>
<accession>A0A9D4QG21</accession>
<comment type="caution">
    <text evidence="13">The sequence shown here is derived from an EMBL/GenBank/DDBJ whole genome shotgun (WGS) entry which is preliminary data.</text>
</comment>
<sequence length="391" mass="43071">MHSEVEYAVFGALMCANLGFGLYFSCARRVRKEATTEEMFLGSRSLRTLPLAGSVLASMLSAIGVIGFSAHYYAYGFHYLWNFMSAPLIAVIVSKMVIPVLYQLKVTSVFEVTIGAVALFTASVAVSTIFNASLSWSTVGIGIASTIYTSLGGMRGVVWTDCVQSLLILMAPITVVTKVIYDSHYQGDRLQPASDFNIKEYIFDASLDFTKDENVWACMIGLFVHSLFRSGMDQVVVQRYLAARKLKEAQRCDMNTMLPYYVKENLGDFPGFSGLFLTGVVSAATSTVSSIINSQAAVFYVDGAAVGTLVAGSLQLWLMFGKIALDVHSPRMGVTLDYCPINATFPMTNNFTFITDEAEIPAKVEEDEDEKDILRHEFRRDESFDSNESNV</sequence>
<dbReference type="PANTHER" id="PTHR42985">
    <property type="entry name" value="SODIUM-COUPLED MONOCARBOXYLATE TRANSPORTER"/>
    <property type="match status" value="1"/>
</dbReference>
<organism evidence="13 14">
    <name type="scientific">Rhipicephalus sanguineus</name>
    <name type="common">Brown dog tick</name>
    <name type="synonym">Ixodes sanguineus</name>
    <dbReference type="NCBI Taxonomy" id="34632"/>
    <lineage>
        <taxon>Eukaryota</taxon>
        <taxon>Metazoa</taxon>
        <taxon>Ecdysozoa</taxon>
        <taxon>Arthropoda</taxon>
        <taxon>Chelicerata</taxon>
        <taxon>Arachnida</taxon>
        <taxon>Acari</taxon>
        <taxon>Parasitiformes</taxon>
        <taxon>Ixodida</taxon>
        <taxon>Ixodoidea</taxon>
        <taxon>Ixodidae</taxon>
        <taxon>Rhipicephalinae</taxon>
        <taxon>Rhipicephalus</taxon>
        <taxon>Rhipicephalus</taxon>
    </lineage>
</organism>
<feature type="transmembrane region" description="Helical" evidence="12">
    <location>
        <begin position="109"/>
        <end position="130"/>
    </location>
</feature>
<evidence type="ECO:0000256" key="4">
    <source>
        <dbReference type="ARBA" id="ARBA00022475"/>
    </source>
</evidence>
<keyword evidence="5 12" id="KW-0812">Transmembrane</keyword>
<evidence type="ECO:0000313" key="14">
    <source>
        <dbReference type="Proteomes" id="UP000821837"/>
    </source>
</evidence>
<keyword evidence="10" id="KW-0739">Sodium transport</keyword>
<keyword evidence="7" id="KW-0915">Sodium</keyword>
<comment type="subcellular location">
    <subcellularLocation>
        <location evidence="1">Cell membrane</location>
        <topology evidence="1">Multi-pass membrane protein</topology>
    </subcellularLocation>
</comment>
<comment type="similarity">
    <text evidence="2 11">Belongs to the sodium:solute symporter (SSF) (TC 2.A.21) family.</text>
</comment>
<feature type="transmembrane region" description="Helical" evidence="12">
    <location>
        <begin position="48"/>
        <end position="73"/>
    </location>
</feature>
<feature type="transmembrane region" description="Helical" evidence="12">
    <location>
        <begin position="79"/>
        <end position="102"/>
    </location>
</feature>
<evidence type="ECO:0000256" key="6">
    <source>
        <dbReference type="ARBA" id="ARBA00022989"/>
    </source>
</evidence>
<evidence type="ECO:0000256" key="7">
    <source>
        <dbReference type="ARBA" id="ARBA00023053"/>
    </source>
</evidence>
<reference evidence="13" key="2">
    <citation type="submission" date="2021-09" db="EMBL/GenBank/DDBJ databases">
        <authorList>
            <person name="Jia N."/>
            <person name="Wang J."/>
            <person name="Shi W."/>
            <person name="Du L."/>
            <person name="Sun Y."/>
            <person name="Zhan W."/>
            <person name="Jiang J."/>
            <person name="Wang Q."/>
            <person name="Zhang B."/>
            <person name="Ji P."/>
            <person name="Sakyi L.B."/>
            <person name="Cui X."/>
            <person name="Yuan T."/>
            <person name="Jiang B."/>
            <person name="Yang W."/>
            <person name="Lam T.T.-Y."/>
            <person name="Chang Q."/>
            <person name="Ding S."/>
            <person name="Wang X."/>
            <person name="Zhu J."/>
            <person name="Ruan X."/>
            <person name="Zhao L."/>
            <person name="Wei J."/>
            <person name="Que T."/>
            <person name="Du C."/>
            <person name="Cheng J."/>
            <person name="Dai P."/>
            <person name="Han X."/>
            <person name="Huang E."/>
            <person name="Gao Y."/>
            <person name="Liu J."/>
            <person name="Shao H."/>
            <person name="Ye R."/>
            <person name="Li L."/>
            <person name="Wei W."/>
            <person name="Wang X."/>
            <person name="Wang C."/>
            <person name="Huo Q."/>
            <person name="Li W."/>
            <person name="Guo W."/>
            <person name="Chen H."/>
            <person name="Chen S."/>
            <person name="Zhou L."/>
            <person name="Zhou L."/>
            <person name="Ni X."/>
            <person name="Tian J."/>
            <person name="Zhou Y."/>
            <person name="Sheng Y."/>
            <person name="Liu T."/>
            <person name="Pan Y."/>
            <person name="Xia L."/>
            <person name="Li J."/>
            <person name="Zhao F."/>
            <person name="Cao W."/>
        </authorList>
    </citation>
    <scope>NUCLEOTIDE SEQUENCE</scope>
    <source>
        <strain evidence="13">Rsan-2018</strain>
        <tissue evidence="13">Larvae</tissue>
    </source>
</reference>
<keyword evidence="9 12" id="KW-0472">Membrane</keyword>
<reference evidence="13" key="1">
    <citation type="journal article" date="2020" name="Cell">
        <title>Large-Scale Comparative Analyses of Tick Genomes Elucidate Their Genetic Diversity and Vector Capacities.</title>
        <authorList>
            <consortium name="Tick Genome and Microbiome Consortium (TIGMIC)"/>
            <person name="Jia N."/>
            <person name="Wang J."/>
            <person name="Shi W."/>
            <person name="Du L."/>
            <person name="Sun Y."/>
            <person name="Zhan W."/>
            <person name="Jiang J.F."/>
            <person name="Wang Q."/>
            <person name="Zhang B."/>
            <person name="Ji P."/>
            <person name="Bell-Sakyi L."/>
            <person name="Cui X.M."/>
            <person name="Yuan T.T."/>
            <person name="Jiang B.G."/>
            <person name="Yang W.F."/>
            <person name="Lam T.T."/>
            <person name="Chang Q.C."/>
            <person name="Ding S.J."/>
            <person name="Wang X.J."/>
            <person name="Zhu J.G."/>
            <person name="Ruan X.D."/>
            <person name="Zhao L."/>
            <person name="Wei J.T."/>
            <person name="Ye R.Z."/>
            <person name="Que T.C."/>
            <person name="Du C.H."/>
            <person name="Zhou Y.H."/>
            <person name="Cheng J.X."/>
            <person name="Dai P.F."/>
            <person name="Guo W.B."/>
            <person name="Han X.H."/>
            <person name="Huang E.J."/>
            <person name="Li L.F."/>
            <person name="Wei W."/>
            <person name="Gao Y.C."/>
            <person name="Liu J.Z."/>
            <person name="Shao H.Z."/>
            <person name="Wang X."/>
            <person name="Wang C.C."/>
            <person name="Yang T.C."/>
            <person name="Huo Q.B."/>
            <person name="Li W."/>
            <person name="Chen H.Y."/>
            <person name="Chen S.E."/>
            <person name="Zhou L.G."/>
            <person name="Ni X.B."/>
            <person name="Tian J.H."/>
            <person name="Sheng Y."/>
            <person name="Liu T."/>
            <person name="Pan Y.S."/>
            <person name="Xia L.Y."/>
            <person name="Li J."/>
            <person name="Zhao F."/>
            <person name="Cao W.C."/>
        </authorList>
    </citation>
    <scope>NUCLEOTIDE SEQUENCE</scope>
    <source>
        <strain evidence="13">Rsan-2018</strain>
    </source>
</reference>
<evidence type="ECO:0008006" key="15">
    <source>
        <dbReference type="Google" id="ProtNLM"/>
    </source>
</evidence>
<evidence type="ECO:0000256" key="1">
    <source>
        <dbReference type="ARBA" id="ARBA00004651"/>
    </source>
</evidence>
<evidence type="ECO:0000256" key="11">
    <source>
        <dbReference type="RuleBase" id="RU362091"/>
    </source>
</evidence>
<evidence type="ECO:0000256" key="10">
    <source>
        <dbReference type="ARBA" id="ARBA00023201"/>
    </source>
</evidence>
<dbReference type="Gene3D" id="1.20.1730.10">
    <property type="entry name" value="Sodium/glucose cotransporter"/>
    <property type="match status" value="2"/>
</dbReference>
<dbReference type="PANTHER" id="PTHR42985:SF40">
    <property type="entry name" value="LD47995P-RELATED"/>
    <property type="match status" value="1"/>
</dbReference>
<evidence type="ECO:0000256" key="12">
    <source>
        <dbReference type="SAM" id="Phobius"/>
    </source>
</evidence>
<dbReference type="AlphaFoldDB" id="A0A9D4QG21"/>
<dbReference type="Proteomes" id="UP000821837">
    <property type="component" value="Chromosome 1"/>
</dbReference>
<dbReference type="InterPro" id="IPR051163">
    <property type="entry name" value="Sodium:Solute_Symporter_SSF"/>
</dbReference>
<feature type="transmembrane region" description="Helical" evidence="12">
    <location>
        <begin position="272"/>
        <end position="292"/>
    </location>
</feature>
<evidence type="ECO:0000256" key="9">
    <source>
        <dbReference type="ARBA" id="ARBA00023136"/>
    </source>
</evidence>